<feature type="region of interest" description="Disordered" evidence="2">
    <location>
        <begin position="34"/>
        <end position="57"/>
    </location>
</feature>
<evidence type="ECO:0000256" key="2">
    <source>
        <dbReference type="SAM" id="MobiDB-lite"/>
    </source>
</evidence>
<dbReference type="InterPro" id="IPR011659">
    <property type="entry name" value="WD40"/>
</dbReference>
<organism evidence="4">
    <name type="scientific">uncultured Solirubrobacteraceae bacterium</name>
    <dbReference type="NCBI Taxonomy" id="1162706"/>
    <lineage>
        <taxon>Bacteria</taxon>
        <taxon>Bacillati</taxon>
        <taxon>Actinomycetota</taxon>
        <taxon>Thermoleophilia</taxon>
        <taxon>Solirubrobacterales</taxon>
        <taxon>Solirubrobacteraceae</taxon>
        <taxon>environmental samples</taxon>
    </lineage>
</organism>
<evidence type="ECO:0000256" key="1">
    <source>
        <dbReference type="ARBA" id="ARBA00009820"/>
    </source>
</evidence>
<dbReference type="EMBL" id="CADCVS010000207">
    <property type="protein sequence ID" value="CAA9493079.1"/>
    <property type="molecule type" value="Genomic_DNA"/>
</dbReference>
<gene>
    <name evidence="4" type="ORF">AVDCRST_MAG30-1488</name>
</gene>
<comment type="similarity">
    <text evidence="1">Belongs to the TolB family.</text>
</comment>
<dbReference type="Pfam" id="PF07676">
    <property type="entry name" value="PD40"/>
    <property type="match status" value="3"/>
</dbReference>
<evidence type="ECO:0000256" key="3">
    <source>
        <dbReference type="SAM" id="SignalP"/>
    </source>
</evidence>
<feature type="signal peptide" evidence="3">
    <location>
        <begin position="1"/>
        <end position="23"/>
    </location>
</feature>
<dbReference type="SUPFAM" id="SSF82171">
    <property type="entry name" value="DPP6 N-terminal domain-like"/>
    <property type="match status" value="1"/>
</dbReference>
<dbReference type="InterPro" id="IPR011042">
    <property type="entry name" value="6-blade_b-propeller_TolB-like"/>
</dbReference>
<name>A0A6J4SID6_9ACTN</name>
<evidence type="ECO:0000313" key="4">
    <source>
        <dbReference type="EMBL" id="CAA9493079.1"/>
    </source>
</evidence>
<dbReference type="Gene3D" id="2.120.10.30">
    <property type="entry name" value="TolB, C-terminal domain"/>
    <property type="match status" value="2"/>
</dbReference>
<dbReference type="AlphaFoldDB" id="A0A6J4SID6"/>
<accession>A0A6J4SID6</accession>
<evidence type="ECO:0008006" key="5">
    <source>
        <dbReference type="Google" id="ProtNLM"/>
    </source>
</evidence>
<dbReference type="PANTHER" id="PTHR36842">
    <property type="entry name" value="PROTEIN TOLB HOMOLOG"/>
    <property type="match status" value="1"/>
</dbReference>
<sequence length="417" mass="44757">MVAVFGRRLAVVALLALPAAAAAQDPRAFPVVGDLLSRQDGGGPPGDGISSQPTVSDDGRIVAYRSEAPNLGASEPRPALLVHDRSTSRTRVLVRAVEDGDIDDDDLFDPQLSADGRVLAFVGEPDELSPDDSDANEYIGFQFRDVFVADVRTGRTELVSRRSAARGGGAADGPSDAPAISADGRTVAFVSVADRLVPGTPREGIFAFVRDRRARRTERLPDRIRGLGGRATRTTGASVSGDGRVVAYAAERSRGGVTDVAIVRHDRRSRRTQVLTRYSTADLDDLDLSTSISDDGRRVGYATQRGSRRRPAADDDDNVNVARVFDARTGRSRTLSTRGGRTIEGREVVLSPDGRRAAFRSEEGDVNRLWLRRLDRRSAAPVAQGGIDPAFARAGGLAAVSESDGELTSQIYLRRLR</sequence>
<feature type="chain" id="PRO_5038863618" description="TolB protein, periplasmic protein involved in the tonb-independent uptake of group A colicins" evidence="3">
    <location>
        <begin position="24"/>
        <end position="417"/>
    </location>
</feature>
<feature type="region of interest" description="Disordered" evidence="2">
    <location>
        <begin position="161"/>
        <end position="180"/>
    </location>
</feature>
<proteinExistence type="inferred from homology"/>
<protein>
    <recommendedName>
        <fullName evidence="5">TolB protein, periplasmic protein involved in the tonb-independent uptake of group A colicins</fullName>
    </recommendedName>
</protein>
<keyword evidence="3" id="KW-0732">Signal</keyword>
<reference evidence="4" key="1">
    <citation type="submission" date="2020-02" db="EMBL/GenBank/DDBJ databases">
        <authorList>
            <person name="Meier V. D."/>
        </authorList>
    </citation>
    <scope>NUCLEOTIDE SEQUENCE</scope>
    <source>
        <strain evidence="4">AVDCRST_MAG30</strain>
    </source>
</reference>